<dbReference type="EMBL" id="CAJPWZ010001292">
    <property type="protein sequence ID" value="CAG2212217.1"/>
    <property type="molecule type" value="Genomic_DNA"/>
</dbReference>
<accession>A0A8S3RUH2</accession>
<dbReference type="SUPFAM" id="SSF52266">
    <property type="entry name" value="SGNH hydrolase"/>
    <property type="match status" value="1"/>
</dbReference>
<dbReference type="SUPFAM" id="SSF56219">
    <property type="entry name" value="DNase I-like"/>
    <property type="match status" value="1"/>
</dbReference>
<evidence type="ECO:0000313" key="2">
    <source>
        <dbReference type="EMBL" id="CAG2212217.1"/>
    </source>
</evidence>
<keyword evidence="3" id="KW-1185">Reference proteome</keyword>
<dbReference type="Proteomes" id="UP000683360">
    <property type="component" value="Unassembled WGS sequence"/>
</dbReference>
<reference evidence="2" key="1">
    <citation type="submission" date="2021-03" db="EMBL/GenBank/DDBJ databases">
        <authorList>
            <person name="Bekaert M."/>
        </authorList>
    </citation>
    <scope>NUCLEOTIDE SEQUENCE</scope>
</reference>
<name>A0A8S3RUH2_MYTED</name>
<comment type="caution">
    <text evidence="2">The sequence shown here is derived from an EMBL/GenBank/DDBJ whole genome shotgun (WGS) entry which is preliminary data.</text>
</comment>
<evidence type="ECO:0000256" key="1">
    <source>
        <dbReference type="SAM" id="MobiDB-lite"/>
    </source>
</evidence>
<sequence>MNYCKPRRDNFQVTETRDQDQSKNNPEESHSINLWIVGSSVVKDLRKNRIYRYKKTNITTLHDKTIRGASEFLLTGKLKADNIAFQVGSNDLEDSTPEDVAKNMERLILDTQRLVPGSNIIINAILPRFYRNAHSSKTYESKRSKCNNILSDLCNEYSLKFVKHENFVQFHFTDGIHLNQNDGIPLYVRNLKHVVNPLLGVINDQQNFENHQFPRQRNQQFRRENGNHFYKRPNRYDEENHQSATYMYDNNNNFYERETNHQNASHDKHNNYYQSYDDNLSNNGINMRLLKLALEGDFNSRTGDRLDYIKDDSLDINNFAQTNLLPDEYKIDNCFNRYSCDKVVNGQGINLLDLSTSSSLRILNGRYIGDIMGNFTCMTSNGSSVVDYAIVSESLLSSVEYFRTHEFNYLSDHVKIEIFLKCMQREYNFDIFENSNWSSYKSFKWDSQKSKLKLLDHLSDETVLNNILNFEMQNFSNDQRGVDDETNKLTTILCNLAENSCVIKRKNFKKSKPKNKQPWSDNAITDLKHQINAIGRNIKANPFDKTYKTRYFNLLKTFKKMIKQKKAKYKTDIFKKLENYEDKRFFLYKDMPFLADLAKITEWLYLCGASGATNENLRDAGITEVIKESISQNIVSLSLKCYT</sequence>
<feature type="region of interest" description="Disordered" evidence="1">
    <location>
        <begin position="1"/>
        <end position="28"/>
    </location>
</feature>
<dbReference type="OrthoDB" id="8052050at2759"/>
<organism evidence="2 3">
    <name type="scientific">Mytilus edulis</name>
    <name type="common">Blue mussel</name>
    <dbReference type="NCBI Taxonomy" id="6550"/>
    <lineage>
        <taxon>Eukaryota</taxon>
        <taxon>Metazoa</taxon>
        <taxon>Spiralia</taxon>
        <taxon>Lophotrochozoa</taxon>
        <taxon>Mollusca</taxon>
        <taxon>Bivalvia</taxon>
        <taxon>Autobranchia</taxon>
        <taxon>Pteriomorphia</taxon>
        <taxon>Mytilida</taxon>
        <taxon>Mytiloidea</taxon>
        <taxon>Mytilidae</taxon>
        <taxon>Mytilinae</taxon>
        <taxon>Mytilus</taxon>
    </lineage>
</organism>
<proteinExistence type="predicted"/>
<protein>
    <submittedName>
        <fullName evidence="2">Uncharacterized protein</fullName>
    </submittedName>
</protein>
<evidence type="ECO:0000313" key="3">
    <source>
        <dbReference type="Proteomes" id="UP000683360"/>
    </source>
</evidence>
<dbReference type="InterPro" id="IPR036691">
    <property type="entry name" value="Endo/exonu/phosph_ase_sf"/>
</dbReference>
<dbReference type="Gene3D" id="3.60.10.10">
    <property type="entry name" value="Endonuclease/exonuclease/phosphatase"/>
    <property type="match status" value="1"/>
</dbReference>
<dbReference type="AlphaFoldDB" id="A0A8S3RUH2"/>
<dbReference type="Gene3D" id="3.40.50.1110">
    <property type="entry name" value="SGNH hydrolase"/>
    <property type="match status" value="1"/>
</dbReference>
<dbReference type="InterPro" id="IPR036514">
    <property type="entry name" value="SGNH_hydro_sf"/>
</dbReference>
<gene>
    <name evidence="2" type="ORF">MEDL_26164</name>
</gene>